<dbReference type="AlphaFoldDB" id="A0A1H7JVS4"/>
<gene>
    <name evidence="1" type="ORF">SAMN05661044_01144</name>
</gene>
<accession>A0A1H7JVS4</accession>
<evidence type="ECO:0008006" key="3">
    <source>
        <dbReference type="Google" id="ProtNLM"/>
    </source>
</evidence>
<dbReference type="Proteomes" id="UP000199421">
    <property type="component" value="Unassembled WGS sequence"/>
</dbReference>
<reference evidence="2" key="1">
    <citation type="submission" date="2016-10" db="EMBL/GenBank/DDBJ databases">
        <authorList>
            <person name="Varghese N."/>
            <person name="Submissions S."/>
        </authorList>
    </citation>
    <scope>NUCLEOTIDE SEQUENCE [LARGE SCALE GENOMIC DNA]</scope>
    <source>
        <strain evidence="2">DSM 18733</strain>
    </source>
</reference>
<organism evidence="1 2">
    <name type="scientific">Olivibacter domesticus</name>
    <name type="common">Pseudosphingobacterium domesticum</name>
    <dbReference type="NCBI Taxonomy" id="407022"/>
    <lineage>
        <taxon>Bacteria</taxon>
        <taxon>Pseudomonadati</taxon>
        <taxon>Bacteroidota</taxon>
        <taxon>Sphingobacteriia</taxon>
        <taxon>Sphingobacteriales</taxon>
        <taxon>Sphingobacteriaceae</taxon>
        <taxon>Olivibacter</taxon>
    </lineage>
</organism>
<evidence type="ECO:0000313" key="2">
    <source>
        <dbReference type="Proteomes" id="UP000199421"/>
    </source>
</evidence>
<protein>
    <recommendedName>
        <fullName evidence="3">Peptidase family M48</fullName>
    </recommendedName>
</protein>
<keyword evidence="2" id="KW-1185">Reference proteome</keyword>
<dbReference type="PROSITE" id="PS51257">
    <property type="entry name" value="PROKAR_LIPOPROTEIN"/>
    <property type="match status" value="1"/>
</dbReference>
<name>A0A1H7JVS4_OLID1</name>
<proteinExistence type="predicted"/>
<dbReference type="EMBL" id="FOAF01000001">
    <property type="protein sequence ID" value="SEK78683.1"/>
    <property type="molecule type" value="Genomic_DNA"/>
</dbReference>
<evidence type="ECO:0000313" key="1">
    <source>
        <dbReference type="EMBL" id="SEK78683.1"/>
    </source>
</evidence>
<sequence length="349" mass="39022">MNGKYPMKKINILTTTIATCFILFSGCRKTDDLPAAPDLAEEEPSLCDTPPLRLWLFQQFVNWGKEPTIIAASEELQMSNLANFYALHFENSAENQYFGVNGEYTDQVNKTFKDLKRFWNIGSINVIKVASHGSMLQDRSKVFEMYKSVYGYSDDKANHYADSIATLLKKYPQFLNGDHPAFTFNQFAIPDTTIANVGQIPAKIIIGDGLLQGFAALGYGDNAPQAILAHEFGHHIQYDLGILKTGMKLIPKTSRRIELMADAYAAYFLAHASGAAMQSNDVQQVAEVFFNTGDCDFAVDSHHGTPHQRKAATEWGYSLAKNSHKQDHILSTEEFARLFDAELNNIVKK</sequence>